<feature type="domain" description="Glycoside hydrolase family 5" evidence="4">
    <location>
        <begin position="75"/>
        <end position="321"/>
    </location>
</feature>
<dbReference type="GO" id="GO:0009986">
    <property type="term" value="C:cell surface"/>
    <property type="evidence" value="ECO:0007669"/>
    <property type="project" value="TreeGrafter"/>
</dbReference>
<evidence type="ECO:0000313" key="5">
    <source>
        <dbReference type="EMBL" id="SDC88566.1"/>
    </source>
</evidence>
<evidence type="ECO:0000256" key="2">
    <source>
        <dbReference type="ARBA" id="ARBA00023295"/>
    </source>
</evidence>
<gene>
    <name evidence="5" type="ORF">SAMN05216410_2469</name>
</gene>
<organism evidence="5 6">
    <name type="scientific">Sanguibacter gelidistatuariae</name>
    <dbReference type="NCBI Taxonomy" id="1814289"/>
    <lineage>
        <taxon>Bacteria</taxon>
        <taxon>Bacillati</taxon>
        <taxon>Actinomycetota</taxon>
        <taxon>Actinomycetes</taxon>
        <taxon>Micrococcales</taxon>
        <taxon>Sanguibacteraceae</taxon>
        <taxon>Sanguibacter</taxon>
    </lineage>
</organism>
<evidence type="ECO:0000313" key="6">
    <source>
        <dbReference type="Proteomes" id="UP000199039"/>
    </source>
</evidence>
<dbReference type="SUPFAM" id="SSF51445">
    <property type="entry name" value="(Trans)glycosidases"/>
    <property type="match status" value="1"/>
</dbReference>
<dbReference type="InterPro" id="IPR050386">
    <property type="entry name" value="Glycosyl_hydrolase_5"/>
</dbReference>
<sequence>MRERYHSVTPSRSSGYVHVRGTDIVDGSGTPLLLRGVGLGNWLLAEGYMWKFGDDMSSPRQIEGRVRDLVGAESAETFWRRFRDVFVTEADIARIAELGFDHVRLPINARGVLHDDGTFREDGFAYIDRAIEWCEKHDLWILLDLHGAPGGQTGTNIDDSEHGKPELFMDERFRAQTIALWQEIARRYKDRTSVLGYDLLNEPLPNEWQHIYADELIALYVDLTAAIREIDTDHLIMYEGSHWATNWSIFTSVIDPNSVLQFHRYWCPPEHSSIAEYLEVRDRLQLPIYMGEGGENTPEWIYTATRLYEQHGIGWNFWPWKKLDTLTSPVSAVRPDGWELVNDPAGTPPPEVADRILDAFLDNVALERCTPHPLVVNALFGRPPLHLPAWGYVEADPTAPTRFTIQTPADGSNGIWHHTAGELYAHDELMPVSLVAGQELEYPLESEPAGVQLDSSTPDAFETRWAGDRLVIRATATAQLRGLDVLEA</sequence>
<dbReference type="Pfam" id="PF00150">
    <property type="entry name" value="Cellulase"/>
    <property type="match status" value="1"/>
</dbReference>
<dbReference type="InterPro" id="IPR001547">
    <property type="entry name" value="Glyco_hydro_5"/>
</dbReference>
<comment type="similarity">
    <text evidence="3">Belongs to the glycosyl hydrolase 5 (cellulase A) family.</text>
</comment>
<dbReference type="PANTHER" id="PTHR31297">
    <property type="entry name" value="GLUCAN ENDO-1,6-BETA-GLUCOSIDASE B"/>
    <property type="match status" value="1"/>
</dbReference>
<dbReference type="GO" id="GO:0008422">
    <property type="term" value="F:beta-glucosidase activity"/>
    <property type="evidence" value="ECO:0007669"/>
    <property type="project" value="TreeGrafter"/>
</dbReference>
<dbReference type="Proteomes" id="UP000199039">
    <property type="component" value="Unassembled WGS sequence"/>
</dbReference>
<name>A0A1G6QA51_9MICO</name>
<dbReference type="AlphaFoldDB" id="A0A1G6QA51"/>
<reference evidence="5 6" key="1">
    <citation type="submission" date="2016-09" db="EMBL/GenBank/DDBJ databases">
        <authorList>
            <person name="Capua I."/>
            <person name="De Benedictis P."/>
            <person name="Joannis T."/>
            <person name="Lombin L.H."/>
            <person name="Cattoli G."/>
        </authorList>
    </citation>
    <scope>NUCLEOTIDE SEQUENCE [LARGE SCALE GENOMIC DNA]</scope>
    <source>
        <strain evidence="5 6">ISLP-3</strain>
    </source>
</reference>
<evidence type="ECO:0000259" key="4">
    <source>
        <dbReference type="Pfam" id="PF00150"/>
    </source>
</evidence>
<dbReference type="EMBL" id="FMYH01000004">
    <property type="protein sequence ID" value="SDC88566.1"/>
    <property type="molecule type" value="Genomic_DNA"/>
</dbReference>
<dbReference type="PANTHER" id="PTHR31297:SF13">
    <property type="entry name" value="PUTATIVE-RELATED"/>
    <property type="match status" value="1"/>
</dbReference>
<protein>
    <submittedName>
        <fullName evidence="5">Cellulase (Glycosyl hydrolase family 5)</fullName>
    </submittedName>
</protein>
<dbReference type="GO" id="GO:0009251">
    <property type="term" value="P:glucan catabolic process"/>
    <property type="evidence" value="ECO:0007669"/>
    <property type="project" value="TreeGrafter"/>
</dbReference>
<keyword evidence="2 3" id="KW-0326">Glycosidase</keyword>
<dbReference type="OrthoDB" id="4771662at2"/>
<dbReference type="GO" id="GO:0005576">
    <property type="term" value="C:extracellular region"/>
    <property type="evidence" value="ECO:0007669"/>
    <property type="project" value="TreeGrafter"/>
</dbReference>
<keyword evidence="6" id="KW-1185">Reference proteome</keyword>
<dbReference type="STRING" id="1814289.SAMN05216410_2469"/>
<keyword evidence="1 3" id="KW-0378">Hydrolase</keyword>
<proteinExistence type="inferred from homology"/>
<dbReference type="PROSITE" id="PS00659">
    <property type="entry name" value="GLYCOSYL_HYDROL_F5"/>
    <property type="match status" value="1"/>
</dbReference>
<evidence type="ECO:0000256" key="1">
    <source>
        <dbReference type="ARBA" id="ARBA00022801"/>
    </source>
</evidence>
<accession>A0A1G6QA51</accession>
<dbReference type="InterPro" id="IPR018087">
    <property type="entry name" value="Glyco_hydro_5_CS"/>
</dbReference>
<evidence type="ECO:0000256" key="3">
    <source>
        <dbReference type="RuleBase" id="RU361153"/>
    </source>
</evidence>
<dbReference type="InterPro" id="IPR017853">
    <property type="entry name" value="GH"/>
</dbReference>
<dbReference type="Gene3D" id="3.20.20.80">
    <property type="entry name" value="Glycosidases"/>
    <property type="match status" value="1"/>
</dbReference>